<dbReference type="Pfam" id="PF06182">
    <property type="entry name" value="ABC2_membrane_6"/>
    <property type="match status" value="1"/>
</dbReference>
<feature type="transmembrane region" description="Helical" evidence="1">
    <location>
        <begin position="199"/>
        <end position="219"/>
    </location>
</feature>
<keyword evidence="1" id="KW-0472">Membrane</keyword>
<keyword evidence="1" id="KW-1133">Transmembrane helix</keyword>
<feature type="transmembrane region" description="Helical" evidence="1">
    <location>
        <begin position="130"/>
        <end position="151"/>
    </location>
</feature>
<protein>
    <recommendedName>
        <fullName evidence="3">ABC-2 family transporter protein</fullName>
    </recommendedName>
</protein>
<dbReference type="InterPro" id="IPR010390">
    <property type="entry name" value="ABC-2_transporter-like"/>
</dbReference>
<gene>
    <name evidence="2" type="ORF">GALL_319710</name>
</gene>
<organism evidence="2">
    <name type="scientific">mine drainage metagenome</name>
    <dbReference type="NCBI Taxonomy" id="410659"/>
    <lineage>
        <taxon>unclassified sequences</taxon>
        <taxon>metagenomes</taxon>
        <taxon>ecological metagenomes</taxon>
    </lineage>
</organism>
<reference evidence="2" key="1">
    <citation type="submission" date="2016-10" db="EMBL/GenBank/DDBJ databases">
        <title>Sequence of Gallionella enrichment culture.</title>
        <authorList>
            <person name="Poehlein A."/>
            <person name="Muehling M."/>
            <person name="Daniel R."/>
        </authorList>
    </citation>
    <scope>NUCLEOTIDE SEQUENCE</scope>
</reference>
<feature type="transmembrane region" description="Helical" evidence="1">
    <location>
        <begin position="163"/>
        <end position="187"/>
    </location>
</feature>
<dbReference type="PANTHER" id="PTHR36832:SF2">
    <property type="entry name" value="INTEGRAL MEMBRANE PROTEIN"/>
    <property type="match status" value="1"/>
</dbReference>
<sequence length="282" mass="30130">MSAAVALQPAPFRRASDWRRNVRAYRAMGRAAFRSLVAYQTSFLFGLLATTVAAVAMLYLWRSVLAAGTINGFDWPAMKAYLLVAFVAGSLVSSYVDYRMAGRIQQGDVAMDLVRPVDYQRSRFAEALGFGGYELGTGLVVAAAAAAVFGGVPAPAHDSLGPFAVSAVLVLPLRFGIVYISALVVFWTRNYIGVQSARIALITLFSGGLVPLAFFPGWLQGLASTLPFAGMASTPALLYIGRLAGADAWRAVGVQAAWTVGLWWLGRAMWRGASRQLTVHGG</sequence>
<comment type="caution">
    <text evidence="2">The sequence shown here is derived from an EMBL/GenBank/DDBJ whole genome shotgun (WGS) entry which is preliminary data.</text>
</comment>
<evidence type="ECO:0000313" key="2">
    <source>
        <dbReference type="EMBL" id="OIQ86163.1"/>
    </source>
</evidence>
<dbReference type="EMBL" id="MLJW01000496">
    <property type="protein sequence ID" value="OIQ86163.1"/>
    <property type="molecule type" value="Genomic_DNA"/>
</dbReference>
<dbReference type="PANTHER" id="PTHR36832">
    <property type="entry name" value="SLR1174 PROTEIN-RELATED"/>
    <property type="match status" value="1"/>
</dbReference>
<feature type="transmembrane region" description="Helical" evidence="1">
    <location>
        <begin position="80"/>
        <end position="98"/>
    </location>
</feature>
<dbReference type="AlphaFoldDB" id="A0A1J5R8Y5"/>
<feature type="transmembrane region" description="Helical" evidence="1">
    <location>
        <begin position="36"/>
        <end position="60"/>
    </location>
</feature>
<feature type="transmembrane region" description="Helical" evidence="1">
    <location>
        <begin position="248"/>
        <end position="266"/>
    </location>
</feature>
<name>A0A1J5R8Y5_9ZZZZ</name>
<keyword evidence="1" id="KW-0812">Transmembrane</keyword>
<evidence type="ECO:0000256" key="1">
    <source>
        <dbReference type="SAM" id="Phobius"/>
    </source>
</evidence>
<proteinExistence type="predicted"/>
<accession>A0A1J5R8Y5</accession>
<evidence type="ECO:0008006" key="3">
    <source>
        <dbReference type="Google" id="ProtNLM"/>
    </source>
</evidence>